<dbReference type="Proteomes" id="UP001497535">
    <property type="component" value="Unassembled WGS sequence"/>
</dbReference>
<reference evidence="1" key="1">
    <citation type="submission" date="2023-11" db="EMBL/GenBank/DDBJ databases">
        <authorList>
            <person name="Poullet M."/>
        </authorList>
    </citation>
    <scope>NUCLEOTIDE SEQUENCE</scope>
    <source>
        <strain evidence="1">E1834</strain>
    </source>
</reference>
<evidence type="ECO:0000313" key="1">
    <source>
        <dbReference type="EMBL" id="CAK5103530.1"/>
    </source>
</evidence>
<proteinExistence type="predicted"/>
<accession>A0ACB1ASM3</accession>
<comment type="caution">
    <text evidence="1">The sequence shown here is derived from an EMBL/GenBank/DDBJ whole genome shotgun (WGS) entry which is preliminary data.</text>
</comment>
<organism evidence="1 2">
    <name type="scientific">Meloidogyne enterolobii</name>
    <name type="common">Root-knot nematode worm</name>
    <name type="synonym">Meloidogyne mayaguensis</name>
    <dbReference type="NCBI Taxonomy" id="390850"/>
    <lineage>
        <taxon>Eukaryota</taxon>
        <taxon>Metazoa</taxon>
        <taxon>Ecdysozoa</taxon>
        <taxon>Nematoda</taxon>
        <taxon>Chromadorea</taxon>
        <taxon>Rhabditida</taxon>
        <taxon>Tylenchina</taxon>
        <taxon>Tylenchomorpha</taxon>
        <taxon>Tylenchoidea</taxon>
        <taxon>Meloidogynidae</taxon>
        <taxon>Meloidogyninae</taxon>
        <taxon>Meloidogyne</taxon>
    </lineage>
</organism>
<keyword evidence="2" id="KW-1185">Reference proteome</keyword>
<dbReference type="EMBL" id="CAVMJV010000114">
    <property type="protein sequence ID" value="CAK5103530.1"/>
    <property type="molecule type" value="Genomic_DNA"/>
</dbReference>
<name>A0ACB1ASM3_MELEN</name>
<sequence length="137" mass="15633">MLELRFDSILQYLTMLLISFVDNIFSEEAKSLQIPPQKQCFPEGCFRLHTFQIVNFQKPETFTVNPLGPNLLLLNIANFDLNIESLLSGNIQLLLFTPMPVSGNFYVDAQELSIKALLGLQKDGKKVFIFKINFKGF</sequence>
<gene>
    <name evidence="1" type="ORF">MENTE1834_LOCUS42778</name>
</gene>
<evidence type="ECO:0000313" key="2">
    <source>
        <dbReference type="Proteomes" id="UP001497535"/>
    </source>
</evidence>
<protein>
    <submittedName>
        <fullName evidence="1">Uncharacterized protein</fullName>
    </submittedName>
</protein>